<organism evidence="1 2">
    <name type="scientific">Trinickia soli</name>
    <dbReference type="NCBI Taxonomy" id="380675"/>
    <lineage>
        <taxon>Bacteria</taxon>
        <taxon>Pseudomonadati</taxon>
        <taxon>Pseudomonadota</taxon>
        <taxon>Betaproteobacteria</taxon>
        <taxon>Burkholderiales</taxon>
        <taxon>Burkholderiaceae</taxon>
        <taxon>Trinickia</taxon>
    </lineage>
</organism>
<evidence type="ECO:0000313" key="2">
    <source>
        <dbReference type="Proteomes" id="UP000235347"/>
    </source>
</evidence>
<gene>
    <name evidence="1" type="ORF">C0Z19_06720</name>
</gene>
<dbReference type="Proteomes" id="UP000235347">
    <property type="component" value="Unassembled WGS sequence"/>
</dbReference>
<reference evidence="1 2" key="1">
    <citation type="submission" date="2018-01" db="EMBL/GenBank/DDBJ databases">
        <title>Whole genome analyses suggest that Burkholderia sensu lato contains two further novel genera in the rhizoxinica-symbiotica group Mycetohabitans gen. nov., and Trinickia gen. nov.: implications for the evolution of diazotrophy and nodulation in the Burkholderiaceae.</title>
        <authorList>
            <person name="Estrada-de los Santos P."/>
            <person name="Palmer M."/>
            <person name="Chavez-Ramirez B."/>
            <person name="Beukes C."/>
            <person name="Steenkamp E.T."/>
            <person name="Hirsch A.M."/>
            <person name="Manyaka P."/>
            <person name="Maluk M."/>
            <person name="Lafos M."/>
            <person name="Crook M."/>
            <person name="Gross E."/>
            <person name="Simon M.F."/>
            <person name="Bueno dos Reis Junior F."/>
            <person name="Poole P.S."/>
            <person name="Venter S.N."/>
            <person name="James E.K."/>
        </authorList>
    </citation>
    <scope>NUCLEOTIDE SEQUENCE [LARGE SCALE GENOMIC DNA]</scope>
    <source>
        <strain evidence="1 2">GP25-8</strain>
    </source>
</reference>
<comment type="caution">
    <text evidence="1">The sequence shown here is derived from an EMBL/GenBank/DDBJ whole genome shotgun (WGS) entry which is preliminary data.</text>
</comment>
<name>A0A2N7WB44_9BURK</name>
<dbReference type="AlphaFoldDB" id="A0A2N7WB44"/>
<keyword evidence="2" id="KW-1185">Reference proteome</keyword>
<dbReference type="EMBL" id="PNYB01000004">
    <property type="protein sequence ID" value="PMS26619.1"/>
    <property type="molecule type" value="Genomic_DNA"/>
</dbReference>
<protein>
    <submittedName>
        <fullName evidence="1">Uncharacterized protein</fullName>
    </submittedName>
</protein>
<proteinExistence type="predicted"/>
<evidence type="ECO:0000313" key="1">
    <source>
        <dbReference type="EMBL" id="PMS26619.1"/>
    </source>
</evidence>
<dbReference type="RefSeq" id="WP_102609010.1">
    <property type="nucleotide sequence ID" value="NZ_CADIKD010000011.1"/>
</dbReference>
<sequence>MAEQEQHVLGEGSAILTPTDHKVRPAVQVGRCIKEVPPAAASIIGKCPYYYQPLHGEYLETVEKVSVSSVWETVKAFATSWDPWKDKEVARRLLHRREQLIAPESTDSDWSRHGNFMMRHIGCGHKPPSYYVSYGYYYCSHYGAELFPNLSAKGKAWLVLARRYLQLNLEDGLRQNMRGDVVQIASQKPGNGAFSMTVRKRELELNDETFQTFAFKTHPLAYLDGGIAYLPPADLINIIRQPNLQEWGSQGTYEQAIATGTSSIKTRGRDAADAVSSGTEDLVNRVLGFLAAK</sequence>
<accession>A0A2N7WB44</accession>